<dbReference type="RefSeq" id="WP_112672399.1">
    <property type="nucleotide sequence ID" value="NZ_PXXW01000055.1"/>
</dbReference>
<gene>
    <name evidence="2" type="ORF">GAR05_06172</name>
</gene>
<keyword evidence="1" id="KW-1133">Transmembrane helix</keyword>
<protein>
    <submittedName>
        <fullName evidence="2">Uncharacterized protein</fullName>
    </submittedName>
</protein>
<dbReference type="EMBL" id="PXXW01000055">
    <property type="protein sequence ID" value="RAN92680.1"/>
    <property type="molecule type" value="Genomic_DNA"/>
</dbReference>
<organism evidence="2 3">
    <name type="scientific">Micromonospora saelicesensis</name>
    <dbReference type="NCBI Taxonomy" id="285676"/>
    <lineage>
        <taxon>Bacteria</taxon>
        <taxon>Bacillati</taxon>
        <taxon>Actinomycetota</taxon>
        <taxon>Actinomycetes</taxon>
        <taxon>Micromonosporales</taxon>
        <taxon>Micromonosporaceae</taxon>
        <taxon>Micromonospora</taxon>
    </lineage>
</organism>
<accession>A0ABX9CAH1</accession>
<feature type="transmembrane region" description="Helical" evidence="1">
    <location>
        <begin position="32"/>
        <end position="51"/>
    </location>
</feature>
<evidence type="ECO:0000313" key="2">
    <source>
        <dbReference type="EMBL" id="RAN92680.1"/>
    </source>
</evidence>
<comment type="caution">
    <text evidence="2">The sequence shown here is derived from an EMBL/GenBank/DDBJ whole genome shotgun (WGS) entry which is preliminary data.</text>
</comment>
<keyword evidence="1" id="KW-0472">Membrane</keyword>
<dbReference type="Proteomes" id="UP000249334">
    <property type="component" value="Unassembled WGS sequence"/>
</dbReference>
<sequence length="107" mass="11771">MCSISGTCGCDRGTGSFVLALVGRALWELVKILAKAVRLAFVALLAAAIWASPRAYRLARRGYRDVRRRYALRPVLLERKQPAAVTATTTAPTLNDLRLTKKEATVR</sequence>
<name>A0ABX9CAH1_9ACTN</name>
<evidence type="ECO:0000313" key="3">
    <source>
        <dbReference type="Proteomes" id="UP000249334"/>
    </source>
</evidence>
<reference evidence="2 3" key="1">
    <citation type="submission" date="2018-03" db="EMBL/GenBank/DDBJ databases">
        <title>Genomic framework for the identification of Micromonospora saelicesensis and Micromonospora noduli.</title>
        <authorList>
            <person name="Riesco R."/>
            <person name="Trujillo M.E."/>
        </authorList>
    </citation>
    <scope>NUCLEOTIDE SEQUENCE [LARGE SCALE GENOMIC DNA]</scope>
    <source>
        <strain evidence="2 3">GAR05</strain>
    </source>
</reference>
<keyword evidence="3" id="KW-1185">Reference proteome</keyword>
<evidence type="ECO:0000256" key="1">
    <source>
        <dbReference type="SAM" id="Phobius"/>
    </source>
</evidence>
<proteinExistence type="predicted"/>
<keyword evidence="1" id="KW-0812">Transmembrane</keyword>